<dbReference type="AlphaFoldDB" id="A0A5D3CUE3"/>
<gene>
    <name evidence="3" type="ORF">E5676_scaffold45G001240</name>
</gene>
<accession>A0A5D3CUE3</accession>
<dbReference type="Proteomes" id="UP000321947">
    <property type="component" value="Unassembled WGS sequence"/>
</dbReference>
<sequence>MENSTESCTSNKMSENDKSDVAVVENVEKKNNGDEIEVRARTSTRSTKHLICNYVSYDNLSPQFIAFTASLDSTIISKNIYTALKCPKWKNVVLHKVRLVAKGFTQTYGVDYSETFSPVAKMNIVGSPAICCCE</sequence>
<evidence type="ECO:0000313" key="4">
    <source>
        <dbReference type="Proteomes" id="UP000321947"/>
    </source>
</evidence>
<dbReference type="InterPro" id="IPR013103">
    <property type="entry name" value="RVT_2"/>
</dbReference>
<comment type="caution">
    <text evidence="3">The sequence shown here is derived from an EMBL/GenBank/DDBJ whole genome shotgun (WGS) entry which is preliminary data.</text>
</comment>
<dbReference type="EMBL" id="SSTD01008722">
    <property type="protein sequence ID" value="TYK15072.1"/>
    <property type="molecule type" value="Genomic_DNA"/>
</dbReference>
<evidence type="ECO:0000256" key="1">
    <source>
        <dbReference type="SAM" id="MobiDB-lite"/>
    </source>
</evidence>
<evidence type="ECO:0000313" key="3">
    <source>
        <dbReference type="EMBL" id="TYK15072.1"/>
    </source>
</evidence>
<evidence type="ECO:0000259" key="2">
    <source>
        <dbReference type="Pfam" id="PF07727"/>
    </source>
</evidence>
<reference evidence="3 4" key="1">
    <citation type="submission" date="2019-08" db="EMBL/GenBank/DDBJ databases">
        <title>Draft genome sequences of two oriental melons (Cucumis melo L. var makuwa).</title>
        <authorList>
            <person name="Kwon S.-Y."/>
        </authorList>
    </citation>
    <scope>NUCLEOTIDE SEQUENCE [LARGE SCALE GENOMIC DNA]</scope>
    <source>
        <strain evidence="4">cv. Chang Bougi</strain>
        <tissue evidence="3">Leaf</tissue>
    </source>
</reference>
<protein>
    <submittedName>
        <fullName evidence="3">Putative mitochondrial protein</fullName>
    </submittedName>
</protein>
<feature type="compositionally biased region" description="Polar residues" evidence="1">
    <location>
        <begin position="1"/>
        <end position="13"/>
    </location>
</feature>
<feature type="domain" description="Reverse transcriptase Ty1/copia-type" evidence="2">
    <location>
        <begin position="78"/>
        <end position="125"/>
    </location>
</feature>
<proteinExistence type="predicted"/>
<feature type="region of interest" description="Disordered" evidence="1">
    <location>
        <begin position="1"/>
        <end position="20"/>
    </location>
</feature>
<dbReference type="Pfam" id="PF07727">
    <property type="entry name" value="RVT_2"/>
    <property type="match status" value="1"/>
</dbReference>
<organism evidence="3 4">
    <name type="scientific">Cucumis melo var. makuwa</name>
    <name type="common">Oriental melon</name>
    <dbReference type="NCBI Taxonomy" id="1194695"/>
    <lineage>
        <taxon>Eukaryota</taxon>
        <taxon>Viridiplantae</taxon>
        <taxon>Streptophyta</taxon>
        <taxon>Embryophyta</taxon>
        <taxon>Tracheophyta</taxon>
        <taxon>Spermatophyta</taxon>
        <taxon>Magnoliopsida</taxon>
        <taxon>eudicotyledons</taxon>
        <taxon>Gunneridae</taxon>
        <taxon>Pentapetalae</taxon>
        <taxon>rosids</taxon>
        <taxon>fabids</taxon>
        <taxon>Cucurbitales</taxon>
        <taxon>Cucurbitaceae</taxon>
        <taxon>Benincaseae</taxon>
        <taxon>Cucumis</taxon>
    </lineage>
</organism>
<name>A0A5D3CUE3_CUCMM</name>